<comment type="caution">
    <text evidence="2">The sequence shown here is derived from an EMBL/GenBank/DDBJ whole genome shotgun (WGS) entry which is preliminary data.</text>
</comment>
<dbReference type="EMBL" id="JPOX01000005">
    <property type="protein sequence ID" value="KFX51408.1"/>
    <property type="molecule type" value="Genomic_DNA"/>
</dbReference>
<evidence type="ECO:0000256" key="1">
    <source>
        <dbReference type="SAM" id="SignalP"/>
    </source>
</evidence>
<feature type="signal peptide" evidence="1">
    <location>
        <begin position="1"/>
        <end position="18"/>
    </location>
</feature>
<organism evidence="2">
    <name type="scientific">Talaromyces marneffei PM1</name>
    <dbReference type="NCBI Taxonomy" id="1077442"/>
    <lineage>
        <taxon>Eukaryota</taxon>
        <taxon>Fungi</taxon>
        <taxon>Dikarya</taxon>
        <taxon>Ascomycota</taxon>
        <taxon>Pezizomycotina</taxon>
        <taxon>Eurotiomycetes</taxon>
        <taxon>Eurotiomycetidae</taxon>
        <taxon>Eurotiales</taxon>
        <taxon>Trichocomaceae</taxon>
        <taxon>Talaromyces</taxon>
        <taxon>Talaromyces sect. Talaromyces</taxon>
    </lineage>
</organism>
<protein>
    <submittedName>
        <fullName evidence="2">U8-hexatoxin-Mg1a</fullName>
    </submittedName>
</protein>
<dbReference type="EMBL" id="JPOX01000005">
    <property type="protein sequence ID" value="KFX51409.1"/>
    <property type="molecule type" value="Genomic_DNA"/>
</dbReference>
<keyword evidence="1" id="KW-0732">Signal</keyword>
<gene>
    <name evidence="2" type="ORF">GQ26_0052100</name>
</gene>
<name>A0A093Y1L8_TALMA</name>
<feature type="chain" id="PRO_5009749820" evidence="1">
    <location>
        <begin position="19"/>
        <end position="97"/>
    </location>
</feature>
<dbReference type="HOGENOM" id="CLU_2348111_0_0_1"/>
<accession>A0A093Y1L8</accession>
<dbReference type="AlphaFoldDB" id="A0A093Y1L8"/>
<sequence>MQFFTSLTALFLATMALGAVIDTRADGSDALNVNKEVENVTCSPKGGACVEGALGCCEGLQCFIPPRSGWEPQGWTLQVSQANNQSTVVTVLADMKE</sequence>
<reference evidence="2" key="1">
    <citation type="journal article" date="2014" name="PLoS Genet.">
        <title>Signature Gene Expression Reveals Novel Clues to the Molecular Mechanisms of Dimorphic Transition in Penicillium marneffei.</title>
        <authorList>
            <person name="Yang E."/>
            <person name="Wang G."/>
            <person name="Cai J."/>
            <person name="Woo P.C."/>
            <person name="Lau S.K."/>
            <person name="Yuen K.-Y."/>
            <person name="Chow W.-N."/>
            <person name="Lin X."/>
        </authorList>
    </citation>
    <scope>NUCLEOTIDE SEQUENCE [LARGE SCALE GENOMIC DNA]</scope>
    <source>
        <strain evidence="2">PM1</strain>
    </source>
</reference>
<evidence type="ECO:0000313" key="2">
    <source>
        <dbReference type="EMBL" id="KFX51408.1"/>
    </source>
</evidence>
<proteinExistence type="predicted"/>